<dbReference type="Proteomes" id="UP001239111">
    <property type="component" value="Chromosome 2"/>
</dbReference>
<proteinExistence type="predicted"/>
<organism evidence="1 2">
    <name type="scientific">Eretmocerus hayati</name>
    <dbReference type="NCBI Taxonomy" id="131215"/>
    <lineage>
        <taxon>Eukaryota</taxon>
        <taxon>Metazoa</taxon>
        <taxon>Ecdysozoa</taxon>
        <taxon>Arthropoda</taxon>
        <taxon>Hexapoda</taxon>
        <taxon>Insecta</taxon>
        <taxon>Pterygota</taxon>
        <taxon>Neoptera</taxon>
        <taxon>Endopterygota</taxon>
        <taxon>Hymenoptera</taxon>
        <taxon>Apocrita</taxon>
        <taxon>Proctotrupomorpha</taxon>
        <taxon>Chalcidoidea</taxon>
        <taxon>Aphelinidae</taxon>
        <taxon>Aphelininae</taxon>
        <taxon>Eretmocerus</taxon>
    </lineage>
</organism>
<name>A0ACC2NVN7_9HYME</name>
<reference evidence="1" key="1">
    <citation type="submission" date="2023-04" db="EMBL/GenBank/DDBJ databases">
        <title>A chromosome-level genome assembly of the parasitoid wasp Eretmocerus hayati.</title>
        <authorList>
            <person name="Zhong Y."/>
            <person name="Liu S."/>
            <person name="Liu Y."/>
        </authorList>
    </citation>
    <scope>NUCLEOTIDE SEQUENCE</scope>
    <source>
        <strain evidence="1">ZJU_SS_LIU_2023</strain>
    </source>
</reference>
<sequence length="194" mass="20892">MTNAVVLAEVANLLEDCCALVRRFCRRGGGFGPYAPQGRVYAETTNTESCRCTFTHRTHSVPIYRSVKLSFPRFLAGVNLLQNLQYVDSSGSLKAASAGIPLLAFAGPWLGSGSVSEGSKSGKRPSPGKRHARARSGSAPTCASHRAKPKLNTLTLTPRPTLPRRQRGLLPRIRHTGSPGKGVHTPNVFSWVKS</sequence>
<protein>
    <submittedName>
        <fullName evidence="1">Uncharacterized protein</fullName>
    </submittedName>
</protein>
<gene>
    <name evidence="1" type="ORF">QAD02_010452</name>
</gene>
<evidence type="ECO:0000313" key="1">
    <source>
        <dbReference type="EMBL" id="KAJ8674666.1"/>
    </source>
</evidence>
<evidence type="ECO:0000313" key="2">
    <source>
        <dbReference type="Proteomes" id="UP001239111"/>
    </source>
</evidence>
<comment type="caution">
    <text evidence="1">The sequence shown here is derived from an EMBL/GenBank/DDBJ whole genome shotgun (WGS) entry which is preliminary data.</text>
</comment>
<dbReference type="EMBL" id="CM056742">
    <property type="protein sequence ID" value="KAJ8674666.1"/>
    <property type="molecule type" value="Genomic_DNA"/>
</dbReference>
<accession>A0ACC2NVN7</accession>
<keyword evidence="2" id="KW-1185">Reference proteome</keyword>